<evidence type="ECO:0000259" key="3">
    <source>
        <dbReference type="PROSITE" id="PS51501"/>
    </source>
</evidence>
<evidence type="ECO:0000256" key="2">
    <source>
        <dbReference type="SAM" id="MobiDB-lite"/>
    </source>
</evidence>
<evidence type="ECO:0000313" key="5">
    <source>
        <dbReference type="Proteomes" id="UP001149090"/>
    </source>
</evidence>
<keyword evidence="5" id="KW-1185">Reference proteome</keyword>
<dbReference type="EMBL" id="JAPDFW010000102">
    <property type="protein sequence ID" value="KAJ5069880.1"/>
    <property type="molecule type" value="Genomic_DNA"/>
</dbReference>
<dbReference type="GO" id="GO:0008270">
    <property type="term" value="F:zinc ion binding"/>
    <property type="evidence" value="ECO:0007669"/>
    <property type="project" value="UniProtKB-KW"/>
</dbReference>
<dbReference type="AlphaFoldDB" id="A0A9Q0LCG2"/>
<dbReference type="InterPro" id="IPR035959">
    <property type="entry name" value="RutC-like_sf"/>
</dbReference>
<dbReference type="PROSITE" id="PS51501">
    <property type="entry name" value="ZF_DNL"/>
    <property type="match status" value="1"/>
</dbReference>
<dbReference type="PANTHER" id="PTHR43760:SF1">
    <property type="entry name" value="ENDORIBONUCLEASE L-PSP_CHORISMATE MUTASE-LIKE DOMAIN-CONTAINING PROTEIN"/>
    <property type="match status" value="1"/>
</dbReference>
<dbReference type="InterPro" id="IPR007853">
    <property type="entry name" value="Znf_DNL-typ"/>
</dbReference>
<proteinExistence type="predicted"/>
<keyword evidence="1" id="KW-0862">Zinc</keyword>
<dbReference type="CDD" id="cd02199">
    <property type="entry name" value="YjgF_YER057c_UK114_like_1"/>
    <property type="match status" value="1"/>
</dbReference>
<dbReference type="Gene3D" id="3.30.1330.40">
    <property type="entry name" value="RutC-like"/>
    <property type="match status" value="1"/>
</dbReference>
<feature type="domain" description="DNL-type" evidence="3">
    <location>
        <begin position="79"/>
        <end position="177"/>
    </location>
</feature>
<protein>
    <submittedName>
        <fullName evidence="4">Endoribonuclease-related</fullName>
    </submittedName>
</protein>
<keyword evidence="1" id="KW-0863">Zinc-finger</keyword>
<reference evidence="4" key="1">
    <citation type="submission" date="2022-10" db="EMBL/GenBank/DDBJ databases">
        <title>Novel sulphate-reducing endosymbionts in the free-living metamonad Anaeramoeba.</title>
        <authorList>
            <person name="Jerlstrom-Hultqvist J."/>
            <person name="Cepicka I."/>
            <person name="Gallot-Lavallee L."/>
            <person name="Salas-Leiva D."/>
            <person name="Curtis B.A."/>
            <person name="Zahonova K."/>
            <person name="Pipaliya S."/>
            <person name="Dacks J."/>
            <person name="Roger A.J."/>
        </authorList>
    </citation>
    <scope>NUCLEOTIDE SEQUENCE</scope>
    <source>
        <strain evidence="4">BMAN</strain>
    </source>
</reference>
<accession>A0A9Q0LCG2</accession>
<feature type="region of interest" description="Disordered" evidence="2">
    <location>
        <begin position="30"/>
        <end position="52"/>
    </location>
</feature>
<dbReference type="Proteomes" id="UP001149090">
    <property type="component" value="Unassembled WGS sequence"/>
</dbReference>
<dbReference type="InterPro" id="IPR013813">
    <property type="entry name" value="Endoribo_LPSP/chorism_mut-like"/>
</dbReference>
<sequence length="335" mass="37088">MLQLNSNQLIKQFSFSPSKFLPKTISSLISKSKSNSNSNSNSKSNSKLKSEKNLEEKSLLKKMYSSSIEKGNLNQENSKTKSQMFIIFTCKKCSKRSGHTISELAYNKGVVIIRCPRCQNLHLIADNLGWFANLDEKERNIEEILKKKGEKVKKITNDLIEIDPESIITEKTDKKILIENHSQNSIVENNLKNLGFELPQPAKAAGIYTPALKIGSFIFTSGQLPTQNGKLFGEGIVPEKVNLEQAQKCAQIATVNALAAIKNEIGSLDRIKRVVRCNVFVSSSQNFNDQHKVANGASELIQKIFGDKGVHTRCAIGVSSLPLNAPVELDLIVSI</sequence>
<organism evidence="4 5">
    <name type="scientific">Anaeramoeba ignava</name>
    <name type="common">Anaerobic marine amoeba</name>
    <dbReference type="NCBI Taxonomy" id="1746090"/>
    <lineage>
        <taxon>Eukaryota</taxon>
        <taxon>Metamonada</taxon>
        <taxon>Anaeramoebidae</taxon>
        <taxon>Anaeramoeba</taxon>
    </lineage>
</organism>
<dbReference type="Pfam" id="PF14588">
    <property type="entry name" value="YjgF_endoribonc"/>
    <property type="match status" value="1"/>
</dbReference>
<dbReference type="OrthoDB" id="309640at2759"/>
<comment type="caution">
    <text evidence="4">The sequence shown here is derived from an EMBL/GenBank/DDBJ whole genome shotgun (WGS) entry which is preliminary data.</text>
</comment>
<dbReference type="SUPFAM" id="SSF55298">
    <property type="entry name" value="YjgF-like"/>
    <property type="match status" value="1"/>
</dbReference>
<dbReference type="PANTHER" id="PTHR43760">
    <property type="entry name" value="ENDORIBONUCLEASE-RELATED"/>
    <property type="match status" value="1"/>
</dbReference>
<feature type="compositionally biased region" description="Low complexity" evidence="2">
    <location>
        <begin position="30"/>
        <end position="47"/>
    </location>
</feature>
<gene>
    <name evidence="4" type="ORF">M0811_11542</name>
</gene>
<dbReference type="Pfam" id="PF05180">
    <property type="entry name" value="zf-DNL"/>
    <property type="match status" value="1"/>
</dbReference>
<evidence type="ECO:0000313" key="4">
    <source>
        <dbReference type="EMBL" id="KAJ5069880.1"/>
    </source>
</evidence>
<evidence type="ECO:0000256" key="1">
    <source>
        <dbReference type="PROSITE-ProRule" id="PRU00834"/>
    </source>
</evidence>
<name>A0A9Q0LCG2_ANAIG</name>
<keyword evidence="1" id="KW-0479">Metal-binding</keyword>